<feature type="transmembrane region" description="Helical" evidence="1">
    <location>
        <begin position="232"/>
        <end position="253"/>
    </location>
</feature>
<keyword evidence="1" id="KW-1133">Transmembrane helix</keyword>
<proteinExistence type="predicted"/>
<dbReference type="Proteomes" id="UP000254072">
    <property type="component" value="Unassembled WGS sequence"/>
</dbReference>
<dbReference type="AlphaFoldDB" id="A0A379E047"/>
<sequence>MKNVNELEERVLEILYQKSISSPLWITESEIYWSIPDMNVTERDVREALDRLVYQRRVMKKVGKYQIEKVEFLAIKERLDSPVSLGLSESVGQNNNVEKESGEKPCSRPSVREWNVQGLVSLLVCLSCIIFGFLLCLLLMNHKQDQPFSFPELQLPQNQLQVSDRSVFLSSKKENQTKNLRKIETEFTEQQKVNRLLNLQADSVRMSVERLRAYVSETNNKQNARLQEERDLILTVSLLLVGLLVILVIALLVRKKE</sequence>
<dbReference type="OrthoDB" id="1044235at2"/>
<accession>A0A379E047</accession>
<keyword evidence="1" id="KW-0812">Transmembrane</keyword>
<organism evidence="2 3">
    <name type="scientific">Prevotella disiens</name>
    <dbReference type="NCBI Taxonomy" id="28130"/>
    <lineage>
        <taxon>Bacteria</taxon>
        <taxon>Pseudomonadati</taxon>
        <taxon>Bacteroidota</taxon>
        <taxon>Bacteroidia</taxon>
        <taxon>Bacteroidales</taxon>
        <taxon>Prevotellaceae</taxon>
        <taxon>Prevotella</taxon>
    </lineage>
</organism>
<protein>
    <submittedName>
        <fullName evidence="2">Uncharacterized protein</fullName>
    </submittedName>
</protein>
<keyword evidence="1" id="KW-0472">Membrane</keyword>
<evidence type="ECO:0000256" key="1">
    <source>
        <dbReference type="SAM" id="Phobius"/>
    </source>
</evidence>
<dbReference type="EMBL" id="UGTL01000001">
    <property type="protein sequence ID" value="SUB86025.1"/>
    <property type="molecule type" value="Genomic_DNA"/>
</dbReference>
<evidence type="ECO:0000313" key="2">
    <source>
        <dbReference type="EMBL" id="SUB86025.1"/>
    </source>
</evidence>
<name>A0A379E047_9BACT</name>
<evidence type="ECO:0000313" key="3">
    <source>
        <dbReference type="Proteomes" id="UP000254072"/>
    </source>
</evidence>
<dbReference type="Pfam" id="PF17540">
    <property type="entry name" value="DUF5457"/>
    <property type="match status" value="1"/>
</dbReference>
<gene>
    <name evidence="2" type="ORF">NCTC11157_01768</name>
</gene>
<feature type="transmembrane region" description="Helical" evidence="1">
    <location>
        <begin position="118"/>
        <end position="140"/>
    </location>
</feature>
<dbReference type="RefSeq" id="WP_021668253.1">
    <property type="nucleotide sequence ID" value="NZ_UGTL01000001.1"/>
</dbReference>
<dbReference type="InterPro" id="IPR035207">
    <property type="entry name" value="DUF5457"/>
</dbReference>
<dbReference type="GeneID" id="93330978"/>
<reference evidence="2 3" key="1">
    <citation type="submission" date="2018-06" db="EMBL/GenBank/DDBJ databases">
        <authorList>
            <consortium name="Pathogen Informatics"/>
            <person name="Doyle S."/>
        </authorList>
    </citation>
    <scope>NUCLEOTIDE SEQUENCE [LARGE SCALE GENOMIC DNA]</scope>
    <source>
        <strain evidence="2 3">NCTC11157</strain>
    </source>
</reference>